<name>A0A8H6SMK2_9AGAR</name>
<evidence type="ECO:0000313" key="6">
    <source>
        <dbReference type="EMBL" id="KAF7302089.1"/>
    </source>
</evidence>
<evidence type="ECO:0000256" key="4">
    <source>
        <dbReference type="PROSITE-ProRule" id="PRU00134"/>
    </source>
</evidence>
<accession>A0A8H6SMK2</accession>
<dbReference type="AlphaFoldDB" id="A0A8H6SMK2"/>
<dbReference type="OrthoDB" id="9922773at2759"/>
<proteinExistence type="predicted"/>
<evidence type="ECO:0000313" key="7">
    <source>
        <dbReference type="Proteomes" id="UP000636479"/>
    </source>
</evidence>
<evidence type="ECO:0000256" key="2">
    <source>
        <dbReference type="ARBA" id="ARBA00022771"/>
    </source>
</evidence>
<gene>
    <name evidence="6" type="ORF">MIND_00775600</name>
</gene>
<dbReference type="PROSITE" id="PS50865">
    <property type="entry name" value="ZF_MYND_2"/>
    <property type="match status" value="1"/>
</dbReference>
<evidence type="ECO:0000256" key="3">
    <source>
        <dbReference type="ARBA" id="ARBA00022833"/>
    </source>
</evidence>
<dbReference type="PROSITE" id="PS01360">
    <property type="entry name" value="ZF_MYND_1"/>
    <property type="match status" value="1"/>
</dbReference>
<dbReference type="InterPro" id="IPR002893">
    <property type="entry name" value="Znf_MYND"/>
</dbReference>
<feature type="domain" description="MYND-type" evidence="5">
    <location>
        <begin position="14"/>
        <end position="51"/>
    </location>
</feature>
<keyword evidence="7" id="KW-1185">Reference proteome</keyword>
<protein>
    <submittedName>
        <fullName evidence="6">MYND-type domain-containing protein</fullName>
    </submittedName>
</protein>
<evidence type="ECO:0000259" key="5">
    <source>
        <dbReference type="PROSITE" id="PS50865"/>
    </source>
</evidence>
<reference evidence="6" key="1">
    <citation type="submission" date="2020-05" db="EMBL/GenBank/DDBJ databases">
        <title>Mycena genomes resolve the evolution of fungal bioluminescence.</title>
        <authorList>
            <person name="Tsai I.J."/>
        </authorList>
    </citation>
    <scope>NUCLEOTIDE SEQUENCE</scope>
    <source>
        <strain evidence="6">171206Taipei</strain>
    </source>
</reference>
<evidence type="ECO:0000256" key="1">
    <source>
        <dbReference type="ARBA" id="ARBA00022723"/>
    </source>
</evidence>
<keyword evidence="1" id="KW-0479">Metal-binding</keyword>
<dbReference type="EMBL" id="JACAZF010000006">
    <property type="protein sequence ID" value="KAF7302089.1"/>
    <property type="molecule type" value="Genomic_DNA"/>
</dbReference>
<dbReference type="GeneID" id="59346961"/>
<dbReference type="RefSeq" id="XP_037220089.1">
    <property type="nucleotide sequence ID" value="XM_037364445.1"/>
</dbReference>
<dbReference type="Pfam" id="PF01753">
    <property type="entry name" value="zf-MYND"/>
    <property type="match status" value="1"/>
</dbReference>
<dbReference type="Proteomes" id="UP000636479">
    <property type="component" value="Unassembled WGS sequence"/>
</dbReference>
<dbReference type="GO" id="GO:0008270">
    <property type="term" value="F:zinc ion binding"/>
    <property type="evidence" value="ECO:0007669"/>
    <property type="project" value="UniProtKB-KW"/>
</dbReference>
<dbReference type="Gene3D" id="6.10.140.2220">
    <property type="match status" value="1"/>
</dbReference>
<dbReference type="SUPFAM" id="SSF144232">
    <property type="entry name" value="HIT/MYND zinc finger-like"/>
    <property type="match status" value="1"/>
</dbReference>
<keyword evidence="3" id="KW-0862">Zinc</keyword>
<organism evidence="6 7">
    <name type="scientific">Mycena indigotica</name>
    <dbReference type="NCBI Taxonomy" id="2126181"/>
    <lineage>
        <taxon>Eukaryota</taxon>
        <taxon>Fungi</taxon>
        <taxon>Dikarya</taxon>
        <taxon>Basidiomycota</taxon>
        <taxon>Agaricomycotina</taxon>
        <taxon>Agaricomycetes</taxon>
        <taxon>Agaricomycetidae</taxon>
        <taxon>Agaricales</taxon>
        <taxon>Marasmiineae</taxon>
        <taxon>Mycenaceae</taxon>
        <taxon>Mycena</taxon>
    </lineage>
</organism>
<keyword evidence="2 4" id="KW-0863">Zinc-finger</keyword>
<sequence length="253" mass="28645">MNDGNTFVAPLKLCQVCSKRGELRQCANCKTVQYCSRECQKAHWPKHKVHCKQSQQRSEEFAAFKASNPIFAQHVQSLGKFSQIWSDALFGWAACAVDLAVILKQDLNYLEKHSFFVTIERRSDVAANAPVKTAFEVIDAGMRADEEIMLEFERMELKTGFTEPKKMFQSQKANPYLLRMVVVQPSLCLSIYLSELIPRIMPSENIISWANDKILSSTLAALWLQSCRDSIRIGNTSGHLKLVKDVRQAIGVD</sequence>
<comment type="caution">
    <text evidence="6">The sequence shown here is derived from an EMBL/GenBank/DDBJ whole genome shotgun (WGS) entry which is preliminary data.</text>
</comment>